<dbReference type="InterPro" id="IPR050256">
    <property type="entry name" value="Glycosyltransferase_2"/>
</dbReference>
<dbReference type="Pfam" id="PF00535">
    <property type="entry name" value="Glycos_transf_2"/>
    <property type="match status" value="1"/>
</dbReference>
<dbReference type="InterPro" id="IPR001173">
    <property type="entry name" value="Glyco_trans_2-like"/>
</dbReference>
<dbReference type="Gene3D" id="3.90.550.10">
    <property type="entry name" value="Spore Coat Polysaccharide Biosynthesis Protein SpsA, Chain A"/>
    <property type="match status" value="1"/>
</dbReference>
<comment type="caution">
    <text evidence="3">The sequence shown here is derived from an EMBL/GenBank/DDBJ whole genome shotgun (WGS) entry which is preliminary data.</text>
</comment>
<evidence type="ECO:0000313" key="3">
    <source>
        <dbReference type="EMBL" id="RKQ92870.1"/>
    </source>
</evidence>
<dbReference type="PANTHER" id="PTHR48090">
    <property type="entry name" value="UNDECAPRENYL-PHOSPHATE 4-DEOXY-4-FORMAMIDO-L-ARABINOSE TRANSFERASE-RELATED"/>
    <property type="match status" value="1"/>
</dbReference>
<comment type="similarity">
    <text evidence="1">Belongs to the glycosyltransferase 2 family.</text>
</comment>
<evidence type="ECO:0000256" key="1">
    <source>
        <dbReference type="ARBA" id="ARBA00006739"/>
    </source>
</evidence>
<gene>
    <name evidence="3" type="ORF">C8N24_2726</name>
</gene>
<evidence type="ECO:0000259" key="2">
    <source>
        <dbReference type="Pfam" id="PF00535"/>
    </source>
</evidence>
<organism evidence="3 4">
    <name type="scientific">Solirubrobacter pauli</name>
    <dbReference type="NCBI Taxonomy" id="166793"/>
    <lineage>
        <taxon>Bacteria</taxon>
        <taxon>Bacillati</taxon>
        <taxon>Actinomycetota</taxon>
        <taxon>Thermoleophilia</taxon>
        <taxon>Solirubrobacterales</taxon>
        <taxon>Solirubrobacteraceae</taxon>
        <taxon>Solirubrobacter</taxon>
    </lineage>
</organism>
<proteinExistence type="inferred from homology"/>
<sequence>MPRHLAIIPAYNERGAIGATVADVLEHAPDFDVLVIDDGSTDDTAVRARAAGAAVVQLPFNLGIGGAVQAGYQYALDNGYDIAVQVDGDGQHDARHINVLLEHLRANTNLGMVTGSRFMAESDEDGYRSSTSRRAGIRMFAWVLSRLVGRKVTDPTSGFRMVRGRGVELFARDYPHDYPEVEAVLLLHFHKLEGAEVPVRMRPRTTGVSSINASRSVYYMVKVLLAIFVGLLRARPVVEAGDPAAVTAQQTL</sequence>
<name>A0A660LG30_9ACTN</name>
<dbReference type="PANTHER" id="PTHR48090:SF7">
    <property type="entry name" value="RFBJ PROTEIN"/>
    <property type="match status" value="1"/>
</dbReference>
<evidence type="ECO:0000313" key="4">
    <source>
        <dbReference type="Proteomes" id="UP000278962"/>
    </source>
</evidence>
<reference evidence="3 4" key="1">
    <citation type="submission" date="2018-10" db="EMBL/GenBank/DDBJ databases">
        <title>Genomic Encyclopedia of Archaeal and Bacterial Type Strains, Phase II (KMG-II): from individual species to whole genera.</title>
        <authorList>
            <person name="Goeker M."/>
        </authorList>
    </citation>
    <scope>NUCLEOTIDE SEQUENCE [LARGE SCALE GENOMIC DNA]</scope>
    <source>
        <strain evidence="3 4">DSM 14954</strain>
    </source>
</reference>
<dbReference type="CDD" id="cd04179">
    <property type="entry name" value="DPM_DPG-synthase_like"/>
    <property type="match status" value="1"/>
</dbReference>
<protein>
    <recommendedName>
        <fullName evidence="2">Glycosyltransferase 2-like domain-containing protein</fullName>
    </recommendedName>
</protein>
<dbReference type="SUPFAM" id="SSF53448">
    <property type="entry name" value="Nucleotide-diphospho-sugar transferases"/>
    <property type="match status" value="1"/>
</dbReference>
<dbReference type="Proteomes" id="UP000278962">
    <property type="component" value="Unassembled WGS sequence"/>
</dbReference>
<dbReference type="EMBL" id="RBIL01000001">
    <property type="protein sequence ID" value="RKQ92870.1"/>
    <property type="molecule type" value="Genomic_DNA"/>
</dbReference>
<keyword evidence="4" id="KW-1185">Reference proteome</keyword>
<feature type="domain" description="Glycosyltransferase 2-like" evidence="2">
    <location>
        <begin position="7"/>
        <end position="162"/>
    </location>
</feature>
<dbReference type="OrthoDB" id="9810303at2"/>
<accession>A0A660LG30</accession>
<dbReference type="AlphaFoldDB" id="A0A660LG30"/>
<dbReference type="InterPro" id="IPR029044">
    <property type="entry name" value="Nucleotide-diphossugar_trans"/>
</dbReference>
<dbReference type="RefSeq" id="WP_121250642.1">
    <property type="nucleotide sequence ID" value="NZ_RBIL01000001.1"/>
</dbReference>